<dbReference type="GeneID" id="108671175"/>
<dbReference type="InterPro" id="IPR001251">
    <property type="entry name" value="CRAL-TRIO_dom"/>
</dbReference>
<keyword evidence="5" id="KW-1185">Reference proteome</keyword>
<dbReference type="Pfam" id="PF13716">
    <property type="entry name" value="CRAL_TRIO_2"/>
    <property type="match status" value="1"/>
</dbReference>
<evidence type="ECO:0000259" key="4">
    <source>
        <dbReference type="PROSITE" id="PS50191"/>
    </source>
</evidence>
<name>A0A8B7NKI3_HYAAZ</name>
<dbReference type="SMART" id="SM00516">
    <property type="entry name" value="SEC14"/>
    <property type="match status" value="1"/>
</dbReference>
<feature type="compositionally biased region" description="Low complexity" evidence="3">
    <location>
        <begin position="106"/>
        <end position="116"/>
    </location>
</feature>
<feature type="region of interest" description="Disordered" evidence="3">
    <location>
        <begin position="280"/>
        <end position="314"/>
    </location>
</feature>
<evidence type="ECO:0000313" key="6">
    <source>
        <dbReference type="RefSeq" id="XP_018014162.2"/>
    </source>
</evidence>
<feature type="compositionally biased region" description="Low complexity" evidence="3">
    <location>
        <begin position="289"/>
        <end position="299"/>
    </location>
</feature>
<feature type="region of interest" description="Disordered" evidence="3">
    <location>
        <begin position="426"/>
        <end position="446"/>
    </location>
</feature>
<evidence type="ECO:0000256" key="1">
    <source>
        <dbReference type="ARBA" id="ARBA00004496"/>
    </source>
</evidence>
<evidence type="ECO:0000313" key="5">
    <source>
        <dbReference type="Proteomes" id="UP000694843"/>
    </source>
</evidence>
<dbReference type="FunFam" id="3.40.525.10:FF:000001">
    <property type="entry name" value="BCL2/adenovirus E1B protein-interacting protein 2"/>
    <property type="match status" value="1"/>
</dbReference>
<feature type="compositionally biased region" description="Polar residues" evidence="3">
    <location>
        <begin position="147"/>
        <end position="163"/>
    </location>
</feature>
<dbReference type="AlphaFoldDB" id="A0A8B7NKI3"/>
<comment type="subcellular location">
    <subcellularLocation>
        <location evidence="1">Cytoplasm</location>
    </subcellularLocation>
</comment>
<dbReference type="Gene3D" id="3.40.525.10">
    <property type="entry name" value="CRAL-TRIO lipid binding domain"/>
    <property type="match status" value="1"/>
</dbReference>
<dbReference type="PANTHER" id="PTHR45808">
    <property type="entry name" value="RHO GTPASE-ACTIVATING PROTEIN 68F"/>
    <property type="match status" value="1"/>
</dbReference>
<feature type="compositionally biased region" description="Polar residues" evidence="3">
    <location>
        <begin position="338"/>
        <end position="357"/>
    </location>
</feature>
<feature type="compositionally biased region" description="Polar residues" evidence="3">
    <location>
        <begin position="82"/>
        <end position="105"/>
    </location>
</feature>
<dbReference type="PANTHER" id="PTHR45808:SF2">
    <property type="entry name" value="RHO GTPASE-ACTIVATING PROTEIN 68F"/>
    <property type="match status" value="1"/>
</dbReference>
<sequence length="635" mass="70166">MYLPPQDSGALRGSAGPTGVMDPLRYPVHNGELLPTTGGLSSIDEEELSIREEKSPNSSSSILTQRSLKAVTNLPLQSSTSILSPLGEVSSSSTDPSNVTVLNINSSSGKSGGVSKRQPSDLGSWSSDRSKQEVARTRRERPPITKLINNQVPQKHTSINKPQDSVAEFASSLTNALLETKDLETVDLNDSTVSPDFIQQHFNDLSMKTCSPCDDDSSEWKFNPSDINSKEKKRLPKTPAPSVDHSGFISSQHRLERNKMSFPLHSLDFSLPESTVYEPEPVDFPSSPGALRASASGLRLAEEEEEGGIVSPCGENDCVYSAVASPPDGLVAMRKTVPSASGSGQQEPKTYNNLDSRTQGRRKKLSVRDSTSPNDNFEDDHESLSSLDDNDEGDDVAQMLSQEHLNEMLTPDDINTPDELEESIMERLGPNSPDHPGRGGGAAPDDSASFRAVVIQGIERRIDMQVIEPYKKVLSHGGHLTSGEAIIVFSACFLPDRARHDYDYVMDHLFMYVLTALDQLIAEDYVLVYLHGATTRANMPSFSWLKRCYQMIDRRLRKNLQALYLVHPTFWVKTVVVMIRPFVSAKFSRKLRFVDSLRDLSALIPMEQVCIPSRIKQYDDIRESLLKKEPSNSGK</sequence>
<dbReference type="PROSITE" id="PS50191">
    <property type="entry name" value="CRAL_TRIO"/>
    <property type="match status" value="1"/>
</dbReference>
<dbReference type="GO" id="GO:0005737">
    <property type="term" value="C:cytoplasm"/>
    <property type="evidence" value="ECO:0007669"/>
    <property type="project" value="UniProtKB-SubCell"/>
</dbReference>
<dbReference type="GO" id="GO:0005096">
    <property type="term" value="F:GTPase activator activity"/>
    <property type="evidence" value="ECO:0007669"/>
    <property type="project" value="TreeGrafter"/>
</dbReference>
<dbReference type="GO" id="GO:0007264">
    <property type="term" value="P:small GTPase-mediated signal transduction"/>
    <property type="evidence" value="ECO:0007669"/>
    <property type="project" value="TreeGrafter"/>
</dbReference>
<dbReference type="Pfam" id="PF12496">
    <property type="entry name" value="BNIP2"/>
    <property type="match status" value="1"/>
</dbReference>
<proteinExistence type="predicted"/>
<dbReference type="CDD" id="cd00170">
    <property type="entry name" value="SEC14"/>
    <property type="match status" value="1"/>
</dbReference>
<dbReference type="InterPro" id="IPR022181">
    <property type="entry name" value="Bcl2-/adenovirus-E1B"/>
</dbReference>
<dbReference type="Proteomes" id="UP000694843">
    <property type="component" value="Unplaced"/>
</dbReference>
<accession>A0A8B7NKI3</accession>
<gene>
    <name evidence="6" type="primary">LOC108671175</name>
</gene>
<organism evidence="5 6">
    <name type="scientific">Hyalella azteca</name>
    <name type="common">Amphipod</name>
    <dbReference type="NCBI Taxonomy" id="294128"/>
    <lineage>
        <taxon>Eukaryota</taxon>
        <taxon>Metazoa</taxon>
        <taxon>Ecdysozoa</taxon>
        <taxon>Arthropoda</taxon>
        <taxon>Crustacea</taxon>
        <taxon>Multicrustacea</taxon>
        <taxon>Malacostraca</taxon>
        <taxon>Eumalacostraca</taxon>
        <taxon>Peracarida</taxon>
        <taxon>Amphipoda</taxon>
        <taxon>Senticaudata</taxon>
        <taxon>Talitrida</taxon>
        <taxon>Talitroidea</taxon>
        <taxon>Hyalellidae</taxon>
        <taxon>Hyalella</taxon>
    </lineage>
</organism>
<feature type="region of interest" description="Disordered" evidence="3">
    <location>
        <begin position="82"/>
        <end position="164"/>
    </location>
</feature>
<dbReference type="KEGG" id="hazt:108671175"/>
<evidence type="ECO:0000256" key="3">
    <source>
        <dbReference type="SAM" id="MobiDB-lite"/>
    </source>
</evidence>
<feature type="region of interest" description="Disordered" evidence="3">
    <location>
        <begin position="331"/>
        <end position="393"/>
    </location>
</feature>
<dbReference type="SUPFAM" id="SSF52087">
    <property type="entry name" value="CRAL/TRIO domain"/>
    <property type="match status" value="1"/>
</dbReference>
<keyword evidence="2" id="KW-0963">Cytoplasm</keyword>
<feature type="region of interest" description="Disordered" evidence="3">
    <location>
        <begin position="1"/>
        <end position="64"/>
    </location>
</feature>
<reference evidence="6" key="1">
    <citation type="submission" date="2025-08" db="UniProtKB">
        <authorList>
            <consortium name="RefSeq"/>
        </authorList>
    </citation>
    <scope>IDENTIFICATION</scope>
    <source>
        <tissue evidence="6">Whole organism</tissue>
    </source>
</reference>
<dbReference type="OrthoDB" id="19923at2759"/>
<feature type="region of interest" description="Disordered" evidence="3">
    <location>
        <begin position="213"/>
        <end position="249"/>
    </location>
</feature>
<feature type="compositionally biased region" description="Basic and acidic residues" evidence="3">
    <location>
        <begin position="128"/>
        <end position="143"/>
    </location>
</feature>
<protein>
    <submittedName>
        <fullName evidence="6">Uncharacterized protein LOC108671175</fullName>
    </submittedName>
</protein>
<feature type="domain" description="CRAL-TRIO" evidence="4">
    <location>
        <begin position="463"/>
        <end position="623"/>
    </location>
</feature>
<dbReference type="RefSeq" id="XP_018014162.2">
    <property type="nucleotide sequence ID" value="XM_018158673.2"/>
</dbReference>
<evidence type="ECO:0000256" key="2">
    <source>
        <dbReference type="ARBA" id="ARBA00022490"/>
    </source>
</evidence>
<dbReference type="InterPro" id="IPR036865">
    <property type="entry name" value="CRAL-TRIO_dom_sf"/>
</dbReference>